<dbReference type="InterPro" id="IPR050185">
    <property type="entry name" value="Ub_carboxyl-term_hydrolase"/>
</dbReference>
<dbReference type="InterPro" id="IPR018200">
    <property type="entry name" value="USP_CS"/>
</dbReference>
<dbReference type="PROSITE" id="PS50865">
    <property type="entry name" value="ZF_MYND_2"/>
    <property type="match status" value="1"/>
</dbReference>
<keyword evidence="4" id="KW-0645">Protease</keyword>
<dbReference type="CDD" id="cd23020">
    <property type="entry name" value="zf-HIT"/>
    <property type="match status" value="1"/>
</dbReference>
<dbReference type="Pfam" id="PF06337">
    <property type="entry name" value="DUSP"/>
    <property type="match status" value="1"/>
</dbReference>
<reference evidence="18" key="1">
    <citation type="journal article" date="2006" name="PLoS Biol.">
        <title>Macronuclear genome sequence of the ciliate Tetrahymena thermophila, a model eukaryote.</title>
        <authorList>
            <person name="Eisen J.A."/>
            <person name="Coyne R.S."/>
            <person name="Wu M."/>
            <person name="Wu D."/>
            <person name="Thiagarajan M."/>
            <person name="Wortman J.R."/>
            <person name="Badger J.H."/>
            <person name="Ren Q."/>
            <person name="Amedeo P."/>
            <person name="Jones K.M."/>
            <person name="Tallon L.J."/>
            <person name="Delcher A.L."/>
            <person name="Salzberg S.L."/>
            <person name="Silva J.C."/>
            <person name="Haas B.J."/>
            <person name="Majoros W.H."/>
            <person name="Farzad M."/>
            <person name="Carlton J.M."/>
            <person name="Smith R.K. Jr."/>
            <person name="Garg J."/>
            <person name="Pearlman R.E."/>
            <person name="Karrer K.M."/>
            <person name="Sun L."/>
            <person name="Manning G."/>
            <person name="Elde N.C."/>
            <person name="Turkewitz A.P."/>
            <person name="Asai D.J."/>
            <person name="Wilkes D.E."/>
            <person name="Wang Y."/>
            <person name="Cai H."/>
            <person name="Collins K."/>
            <person name="Stewart B.A."/>
            <person name="Lee S.R."/>
            <person name="Wilamowska K."/>
            <person name="Weinberg Z."/>
            <person name="Ruzzo W.L."/>
            <person name="Wloga D."/>
            <person name="Gaertig J."/>
            <person name="Frankel J."/>
            <person name="Tsao C.-C."/>
            <person name="Gorovsky M.A."/>
            <person name="Keeling P.J."/>
            <person name="Waller R.F."/>
            <person name="Patron N.J."/>
            <person name="Cherry J.M."/>
            <person name="Stover N.A."/>
            <person name="Krieger C.J."/>
            <person name="del Toro C."/>
            <person name="Ryder H.F."/>
            <person name="Williamson S.C."/>
            <person name="Barbeau R.A."/>
            <person name="Hamilton E.P."/>
            <person name="Orias E."/>
        </authorList>
    </citation>
    <scope>NUCLEOTIDE SEQUENCE [LARGE SCALE GENOMIC DNA]</scope>
    <source>
        <strain evidence="18">SB210</strain>
    </source>
</reference>
<dbReference type="GO" id="GO:0006508">
    <property type="term" value="P:proteolysis"/>
    <property type="evidence" value="ECO:0007669"/>
    <property type="project" value="UniProtKB-KW"/>
</dbReference>
<dbReference type="PROSITE" id="PS00972">
    <property type="entry name" value="USP_1"/>
    <property type="match status" value="1"/>
</dbReference>
<dbReference type="FunCoup" id="Q23G27">
    <property type="interactions" value="321"/>
</dbReference>
<dbReference type="STRING" id="312017.Q23G27"/>
<feature type="domain" description="DUSP" evidence="16">
    <location>
        <begin position="161"/>
        <end position="354"/>
    </location>
</feature>
<gene>
    <name evidence="17" type="ORF">TTHERM_00077370</name>
</gene>
<evidence type="ECO:0000256" key="7">
    <source>
        <dbReference type="ARBA" id="ARBA00022786"/>
    </source>
</evidence>
<dbReference type="Pfam" id="PF00443">
    <property type="entry name" value="UCH"/>
    <property type="match status" value="1"/>
</dbReference>
<dbReference type="Gene3D" id="3.90.70.10">
    <property type="entry name" value="Cysteine proteinases"/>
    <property type="match status" value="2"/>
</dbReference>
<dbReference type="GO" id="GO:0004843">
    <property type="term" value="F:cysteine-type deubiquitinase activity"/>
    <property type="evidence" value="ECO:0007669"/>
    <property type="project" value="UniProtKB-EC"/>
</dbReference>
<dbReference type="PROSITE" id="PS50235">
    <property type="entry name" value="USP_3"/>
    <property type="match status" value="1"/>
</dbReference>
<dbReference type="AlphaFoldDB" id="Q23G27"/>
<dbReference type="KEGG" id="tet:TTHERM_00077370"/>
<dbReference type="EC" id="3.4.19.12" evidence="3"/>
<dbReference type="Gene3D" id="1.25.40.10">
    <property type="entry name" value="Tetratricopeptide repeat domain"/>
    <property type="match status" value="1"/>
</dbReference>
<dbReference type="SUPFAM" id="SSF48452">
    <property type="entry name" value="TPR-like"/>
    <property type="match status" value="1"/>
</dbReference>
<accession>Q23G27</accession>
<dbReference type="Pfam" id="PF01753">
    <property type="entry name" value="zf-MYND"/>
    <property type="match status" value="1"/>
</dbReference>
<proteinExistence type="inferred from homology"/>
<evidence type="ECO:0000256" key="13">
    <source>
        <dbReference type="SAM" id="MobiDB-lite"/>
    </source>
</evidence>
<dbReference type="RefSeq" id="XP_001015678.2">
    <property type="nucleotide sequence ID" value="XM_001015678.2"/>
</dbReference>
<dbReference type="SUPFAM" id="SSF54001">
    <property type="entry name" value="Cysteine proteinases"/>
    <property type="match status" value="1"/>
</dbReference>
<dbReference type="HOGENOM" id="CLU_001060_7_1_1"/>
<dbReference type="InParanoid" id="Q23G27"/>
<evidence type="ECO:0000259" key="15">
    <source>
        <dbReference type="PROSITE" id="PS50865"/>
    </source>
</evidence>
<protein>
    <recommendedName>
        <fullName evidence="3">ubiquitinyl hydrolase 1</fullName>
        <ecNumber evidence="3">3.4.19.12</ecNumber>
    </recommendedName>
</protein>
<dbReference type="PROSITE" id="PS50005">
    <property type="entry name" value="TPR"/>
    <property type="match status" value="1"/>
</dbReference>
<dbReference type="PROSITE" id="PS00973">
    <property type="entry name" value="USP_2"/>
    <property type="match status" value="1"/>
</dbReference>
<comment type="catalytic activity">
    <reaction evidence="1">
        <text>Thiol-dependent hydrolysis of ester, thioester, amide, peptide and isopeptide bonds formed by the C-terminal Gly of ubiquitin (a 76-residue protein attached to proteins as an intracellular targeting signal).</text>
        <dbReference type="EC" id="3.4.19.12"/>
    </reaction>
</comment>
<dbReference type="eggNOG" id="KOG1870">
    <property type="taxonomic scope" value="Eukaryota"/>
</dbReference>
<dbReference type="SUPFAM" id="SSF143791">
    <property type="entry name" value="DUSP-like"/>
    <property type="match status" value="1"/>
</dbReference>
<dbReference type="InterPro" id="IPR019734">
    <property type="entry name" value="TPR_rpt"/>
</dbReference>
<dbReference type="InterPro" id="IPR002893">
    <property type="entry name" value="Znf_MYND"/>
</dbReference>
<evidence type="ECO:0000256" key="12">
    <source>
        <dbReference type="PROSITE-ProRule" id="PRU00339"/>
    </source>
</evidence>
<evidence type="ECO:0000259" key="14">
    <source>
        <dbReference type="PROSITE" id="PS50235"/>
    </source>
</evidence>
<feature type="repeat" description="TPR" evidence="12">
    <location>
        <begin position="94"/>
        <end position="127"/>
    </location>
</feature>
<dbReference type="PANTHER" id="PTHR21646">
    <property type="entry name" value="UBIQUITIN CARBOXYL-TERMINAL HYDROLASE"/>
    <property type="match status" value="1"/>
</dbReference>
<feature type="region of interest" description="Disordered" evidence="13">
    <location>
        <begin position="215"/>
        <end position="268"/>
    </location>
</feature>
<feature type="compositionally biased region" description="Low complexity" evidence="13">
    <location>
        <begin position="252"/>
        <end position="268"/>
    </location>
</feature>
<keyword evidence="7" id="KW-0833">Ubl conjugation pathway</keyword>
<organism evidence="17 18">
    <name type="scientific">Tetrahymena thermophila (strain SB210)</name>
    <dbReference type="NCBI Taxonomy" id="312017"/>
    <lineage>
        <taxon>Eukaryota</taxon>
        <taxon>Sar</taxon>
        <taxon>Alveolata</taxon>
        <taxon>Ciliophora</taxon>
        <taxon>Intramacronucleata</taxon>
        <taxon>Oligohymenophorea</taxon>
        <taxon>Hymenostomatida</taxon>
        <taxon>Tetrahymenina</taxon>
        <taxon>Tetrahymenidae</taxon>
        <taxon>Tetrahymena</taxon>
    </lineage>
</organism>
<evidence type="ECO:0000259" key="16">
    <source>
        <dbReference type="PROSITE" id="PS51283"/>
    </source>
</evidence>
<evidence type="ECO:0000256" key="4">
    <source>
        <dbReference type="ARBA" id="ARBA00022670"/>
    </source>
</evidence>
<comment type="similarity">
    <text evidence="2">Belongs to the peptidase C19 family.</text>
</comment>
<dbReference type="OrthoDB" id="292964at2759"/>
<dbReference type="InterPro" id="IPR001394">
    <property type="entry name" value="Peptidase_C19_UCH"/>
</dbReference>
<dbReference type="InterPro" id="IPR035927">
    <property type="entry name" value="DUSP-like_sf"/>
</dbReference>
<dbReference type="InterPro" id="IPR038765">
    <property type="entry name" value="Papain-like_cys_pep_sf"/>
</dbReference>
<dbReference type="InterPro" id="IPR011990">
    <property type="entry name" value="TPR-like_helical_dom_sf"/>
</dbReference>
<evidence type="ECO:0000256" key="6">
    <source>
        <dbReference type="ARBA" id="ARBA00022771"/>
    </source>
</evidence>
<dbReference type="Proteomes" id="UP000009168">
    <property type="component" value="Unassembled WGS sequence"/>
</dbReference>
<keyword evidence="8 17" id="KW-0378">Hydrolase</keyword>
<keyword evidence="6 11" id="KW-0863">Zinc-finger</keyword>
<keyword evidence="5" id="KW-0479">Metal-binding</keyword>
<keyword evidence="12" id="KW-0802">TPR repeat</keyword>
<dbReference type="EMBL" id="GG662704">
    <property type="protein sequence ID" value="EAR95433.2"/>
    <property type="molecule type" value="Genomic_DNA"/>
</dbReference>
<dbReference type="PROSITE" id="PS01360">
    <property type="entry name" value="ZF_MYND_1"/>
    <property type="match status" value="1"/>
</dbReference>
<keyword evidence="18" id="KW-1185">Reference proteome</keyword>
<dbReference type="GO" id="GO:0008270">
    <property type="term" value="F:zinc ion binding"/>
    <property type="evidence" value="ECO:0007669"/>
    <property type="project" value="UniProtKB-KW"/>
</dbReference>
<evidence type="ECO:0000256" key="1">
    <source>
        <dbReference type="ARBA" id="ARBA00000707"/>
    </source>
</evidence>
<dbReference type="GeneID" id="7834725"/>
<evidence type="ECO:0000256" key="11">
    <source>
        <dbReference type="PROSITE-ProRule" id="PRU00134"/>
    </source>
</evidence>
<dbReference type="Gene3D" id="3.30.2230.10">
    <property type="entry name" value="DUSP-like"/>
    <property type="match status" value="1"/>
</dbReference>
<dbReference type="Gene3D" id="6.10.140.2220">
    <property type="match status" value="1"/>
</dbReference>
<dbReference type="PANTHER" id="PTHR21646:SF24">
    <property type="entry name" value="UBIQUITIN CARBOXYL-TERMINAL HYDROLASE"/>
    <property type="match status" value="1"/>
</dbReference>
<dbReference type="InterPro" id="IPR006615">
    <property type="entry name" value="Pept_C19_DUSP"/>
</dbReference>
<dbReference type="SUPFAM" id="SSF144232">
    <property type="entry name" value="HIT/MYND zinc finger-like"/>
    <property type="match status" value="1"/>
</dbReference>
<evidence type="ECO:0000313" key="18">
    <source>
        <dbReference type="Proteomes" id="UP000009168"/>
    </source>
</evidence>
<evidence type="ECO:0000256" key="9">
    <source>
        <dbReference type="ARBA" id="ARBA00022807"/>
    </source>
</evidence>
<feature type="domain" description="USP" evidence="14">
    <location>
        <begin position="573"/>
        <end position="1169"/>
    </location>
</feature>
<evidence type="ECO:0000256" key="2">
    <source>
        <dbReference type="ARBA" id="ARBA00009085"/>
    </source>
</evidence>
<keyword evidence="9" id="KW-0788">Thiol protease</keyword>
<evidence type="ECO:0000256" key="8">
    <source>
        <dbReference type="ARBA" id="ARBA00022801"/>
    </source>
</evidence>
<evidence type="ECO:0000256" key="10">
    <source>
        <dbReference type="ARBA" id="ARBA00022833"/>
    </source>
</evidence>
<name>Q23G27_TETTS</name>
<dbReference type="PROSITE" id="PS51283">
    <property type="entry name" value="DUSP"/>
    <property type="match status" value="1"/>
</dbReference>
<dbReference type="InterPro" id="IPR028889">
    <property type="entry name" value="USP"/>
</dbReference>
<evidence type="ECO:0000256" key="3">
    <source>
        <dbReference type="ARBA" id="ARBA00012759"/>
    </source>
</evidence>
<evidence type="ECO:0000256" key="5">
    <source>
        <dbReference type="ARBA" id="ARBA00022723"/>
    </source>
</evidence>
<evidence type="ECO:0000313" key="17">
    <source>
        <dbReference type="EMBL" id="EAR95433.2"/>
    </source>
</evidence>
<dbReference type="GO" id="GO:0016579">
    <property type="term" value="P:protein deubiquitination"/>
    <property type="evidence" value="ECO:0007669"/>
    <property type="project" value="InterPro"/>
</dbReference>
<sequence>MNSTEYTQSKYKSNDELGILSHEAEMIVGKDNQQAFQLLQKALKINEKDPKVNKVMAYYYHYQRMFKQSIQHASRSLHYLKDFSREYNPKKIFADDLFFIGDSYFYEGQYNSAEKAFQQLISTNTQSTDLFTIEQVKAKLQQIEQIKNLSIRESNSSQNYNDNKVAQEFIQKMKECEKNQYMRMHGMPVLLIPNRWFELWKKYVSYQQVQEQLDESHAQSKSSSKKSSEQEKKSRKGSNTSNQKQSDEENSNSKLSDQQKSNSKQSNSIKNDFECEEIDYQYVYPGSIECGEILETYPILNANLGVDPDKVKQFCNLVIKKDAQENSDFVIFPAPVGKVLLDKYGGVRVKRLLLSIQDDTQITQVEIYPMRIDFIVIPHFSSNLNDQIVYKTYINKKETVQNLKQKIFRILSAKNGNTNIISPTVCKLWRCDNQVNYKQLIKSYESRENSQVYINAKLIDNSSCPLDEAEIAEFDLLIVEYRGQDGEWVFQNESERLVVNVCGFCGRKDDDLYYCECQLIRYCNYECQKKHRVKHRNLCQQTKDEQRQKKEILDKFKIKTNRKQSDRVANGVCGLQNLGNTCFMNSALQCLSNVQDLSEFMIQDKFIHDLNKDNPLGTGGYLAASYAELIKDMWRGSDSYSSPWDLKKIIGRFAPQFSGYSQQDSHELLSYLLDGIHEDLNRVKKKPLVNQIESDGQNDLEVALKSWENYQKRNRSIIVDLMVGQFKSTINCPTCNKISVTFDPYMAISVPVPSIAFLSINVYIQFKDEVSLIQTNYNMRGQDSMNDLKLLIAREFKKDPDTLEMAVQDKNLSDFKLLSGRESVETINSQKDLLLFCHERYCAKYDKDIPAEENKRIVLKIGIYTINKRDKQPEVNTYQRIIYIGQNTSYELIHVKVWQIYRFQIAKFVNDNQEIKFKVNLEKDSMEYLLEEYKKFLKFSSNNSLQYQIKINEEITIDFDSSKSLFSEFEQIAKQERLIEINIGLYTQLNEIENINAVTDKTKSKAEYNLYDCLDLFTQKEVLDKGNEWYCNVCKQHKQASKRMEIFDTPKILIIHIKRFRTSRVSSIGNFYFQSGGQKLDDFINFPINGLNLSKYVLSHQYKQTNEPLLYDLFAVSNHYGSMSGGHYTAYAKNPIYNKWFDFNDSSVSESSTKEIVSKAAYVLFYKRREKSVTNY</sequence>
<feature type="domain" description="MYND-type" evidence="15">
    <location>
        <begin position="502"/>
        <end position="539"/>
    </location>
</feature>
<keyword evidence="10" id="KW-0862">Zinc</keyword>
<dbReference type="CDD" id="cd02674">
    <property type="entry name" value="Peptidase_C19R"/>
    <property type="match status" value="1"/>
</dbReference>